<evidence type="ECO:0000256" key="1">
    <source>
        <dbReference type="ARBA" id="ARBA00000707"/>
    </source>
</evidence>
<dbReference type="SUPFAM" id="SSF54001">
    <property type="entry name" value="Cysteine proteinases"/>
    <property type="match status" value="1"/>
</dbReference>
<keyword evidence="4" id="KW-0863">Zinc-finger</keyword>
<evidence type="ECO:0000259" key="11">
    <source>
        <dbReference type="PROSITE" id="PS50802"/>
    </source>
</evidence>
<dbReference type="Proteomes" id="UP000433883">
    <property type="component" value="Unassembled WGS sequence"/>
</dbReference>
<gene>
    <name evidence="13" type="ORF">BLS_002449</name>
    <name evidence="14" type="ORF">EG327_003582</name>
    <name evidence="12" type="ORF">EG328_007917</name>
</gene>
<dbReference type="GO" id="GO:0030968">
    <property type="term" value="P:endoplasmic reticulum unfolded protein response"/>
    <property type="evidence" value="ECO:0007669"/>
    <property type="project" value="TreeGrafter"/>
</dbReference>
<evidence type="ECO:0000256" key="8">
    <source>
        <dbReference type="ARBA" id="ARBA00022833"/>
    </source>
</evidence>
<feature type="region of interest" description="Disordered" evidence="10">
    <location>
        <begin position="74"/>
        <end position="156"/>
    </location>
</feature>
<keyword evidence="9" id="KW-0963">Cytoplasm</keyword>
<evidence type="ECO:0000313" key="13">
    <source>
        <dbReference type="EMBL" id="KAE9975755.1"/>
    </source>
</evidence>
<evidence type="ECO:0000256" key="7">
    <source>
        <dbReference type="ARBA" id="ARBA00022807"/>
    </source>
</evidence>
<dbReference type="OrthoDB" id="65596at2759"/>
<evidence type="ECO:0000313" key="16">
    <source>
        <dbReference type="Proteomes" id="UP000447873"/>
    </source>
</evidence>
<evidence type="ECO:0000256" key="4">
    <source>
        <dbReference type="ARBA" id="ARBA00022771"/>
    </source>
</evidence>
<dbReference type="GO" id="GO:0036503">
    <property type="term" value="P:ERAD pathway"/>
    <property type="evidence" value="ECO:0007669"/>
    <property type="project" value="TreeGrafter"/>
</dbReference>
<dbReference type="GO" id="GO:0005829">
    <property type="term" value="C:cytosol"/>
    <property type="evidence" value="ECO:0007669"/>
    <property type="project" value="TreeGrafter"/>
</dbReference>
<dbReference type="AlphaFoldDB" id="A0A8H3USY8"/>
<feature type="compositionally biased region" description="Polar residues" evidence="10">
    <location>
        <begin position="100"/>
        <end position="141"/>
    </location>
</feature>
<evidence type="ECO:0000256" key="3">
    <source>
        <dbReference type="ARBA" id="ARBA00022723"/>
    </source>
</evidence>
<keyword evidence="5 9" id="KW-0833">Ubl conjugation pathway</keyword>
<dbReference type="Pfam" id="PF21403">
    <property type="entry name" value="OTU1_UBXL"/>
    <property type="match status" value="1"/>
</dbReference>
<evidence type="ECO:0000256" key="9">
    <source>
        <dbReference type="RuleBase" id="RU367104"/>
    </source>
</evidence>
<evidence type="ECO:0000313" key="14">
    <source>
        <dbReference type="EMBL" id="KAE9987926.1"/>
    </source>
</evidence>
<proteinExistence type="predicted"/>
<sequence length="362" mass="38786">MRIGLQGAFGRSQINLDDSATVGELLLKISEASSLKTFDLKGGFPPSLIDLTLYNPDTKLSETGVKLNGERLQVDTKGAGGGGVRQAPPASAVAAKKDTTNGNQGKRSTSSQLNSIQPNFTQPAATSSSANGPDKQLTLSRPTKAAPVEPPEVPIRDGSSYLVHRVMPDDNSCLFRAIGKCVLGDSLDAAVELRSLVAQTIQAQQDKYTAVILEQNPDRYCEWIQTPDAWGGGIEIGIIAEAFGIEVFAINISDGSVQKFNEGASKLRSYLIYSGIHWDCLVENCAGKNGPGEIDVAQFDTFDDEILMKGLEIGVILKQGNYYTDVKKFGIKCNTCGWEGTGQTSATAHYKETSHTDFGQLS</sequence>
<dbReference type="Proteomes" id="UP000490939">
    <property type="component" value="Unassembled WGS sequence"/>
</dbReference>
<evidence type="ECO:0000256" key="5">
    <source>
        <dbReference type="ARBA" id="ARBA00022786"/>
    </source>
</evidence>
<keyword evidence="2" id="KW-0645">Protease</keyword>
<dbReference type="InterPro" id="IPR003323">
    <property type="entry name" value="OTU_dom"/>
</dbReference>
<feature type="domain" description="OTU" evidence="11">
    <location>
        <begin position="162"/>
        <end position="284"/>
    </location>
</feature>
<evidence type="ECO:0000256" key="2">
    <source>
        <dbReference type="ARBA" id="ARBA00022670"/>
    </source>
</evidence>
<name>A0A8H3USY8_VENIN</name>
<keyword evidence="17" id="KW-1185">Reference proteome</keyword>
<organism evidence="13 15">
    <name type="scientific">Venturia inaequalis</name>
    <name type="common">Apple scab fungus</name>
    <dbReference type="NCBI Taxonomy" id="5025"/>
    <lineage>
        <taxon>Eukaryota</taxon>
        <taxon>Fungi</taxon>
        <taxon>Dikarya</taxon>
        <taxon>Ascomycota</taxon>
        <taxon>Pezizomycotina</taxon>
        <taxon>Dothideomycetes</taxon>
        <taxon>Pleosporomycetidae</taxon>
        <taxon>Venturiales</taxon>
        <taxon>Venturiaceae</taxon>
        <taxon>Venturia</taxon>
    </lineage>
</organism>
<dbReference type="Proteomes" id="UP000447873">
    <property type="component" value="Unassembled WGS sequence"/>
</dbReference>
<dbReference type="CDD" id="cd22745">
    <property type="entry name" value="OTU_OTU1"/>
    <property type="match status" value="1"/>
</dbReference>
<comment type="function">
    <text evidence="9">Hydrolase that can remove conjugated ubiquitin from proteins and may therefore play an important regulatory role at the level of protein turnover by preventing degradation.</text>
</comment>
<dbReference type="PANTHER" id="PTHR13312">
    <property type="entry name" value="HIV-INDUCED PROTEIN-7-LIKE PROTEASE"/>
    <property type="match status" value="1"/>
</dbReference>
<dbReference type="InterPro" id="IPR038765">
    <property type="entry name" value="Papain-like_cys_pep_sf"/>
</dbReference>
<comment type="subcellular location">
    <subcellularLocation>
        <location evidence="9">Cytoplasm</location>
    </subcellularLocation>
</comment>
<evidence type="ECO:0000313" key="17">
    <source>
        <dbReference type="Proteomes" id="UP000490939"/>
    </source>
</evidence>
<keyword evidence="8" id="KW-0862">Zinc</keyword>
<comment type="catalytic activity">
    <reaction evidence="1 9">
        <text>Thiol-dependent hydrolysis of ester, thioester, amide, peptide and isopeptide bonds formed by the C-terminal Gly of ubiquitin (a 76-residue protein attached to proteins as an intracellular targeting signal).</text>
        <dbReference type="EC" id="3.4.19.12"/>
    </reaction>
</comment>
<dbReference type="PANTHER" id="PTHR13312:SF0">
    <property type="entry name" value="UBIQUITIN THIOESTERASE OTU1"/>
    <property type="match status" value="1"/>
</dbReference>
<dbReference type="PROSITE" id="PS50802">
    <property type="entry name" value="OTU"/>
    <property type="match status" value="1"/>
</dbReference>
<dbReference type="GO" id="GO:0005634">
    <property type="term" value="C:nucleus"/>
    <property type="evidence" value="ECO:0007669"/>
    <property type="project" value="TreeGrafter"/>
</dbReference>
<dbReference type="EC" id="3.4.19.12" evidence="9"/>
<accession>A0A8H3USY8</accession>
<evidence type="ECO:0000256" key="10">
    <source>
        <dbReference type="SAM" id="MobiDB-lite"/>
    </source>
</evidence>
<dbReference type="EMBL" id="WNWS01000433">
    <property type="protein sequence ID" value="KAE9967881.1"/>
    <property type="molecule type" value="Genomic_DNA"/>
</dbReference>
<dbReference type="EMBL" id="WNWR01000223">
    <property type="protein sequence ID" value="KAE9987926.1"/>
    <property type="molecule type" value="Genomic_DNA"/>
</dbReference>
<protein>
    <recommendedName>
        <fullName evidence="9">Ubiquitin thioesterase OTU</fullName>
        <ecNumber evidence="9">3.4.19.12</ecNumber>
    </recommendedName>
</protein>
<evidence type="ECO:0000256" key="6">
    <source>
        <dbReference type="ARBA" id="ARBA00022801"/>
    </source>
</evidence>
<reference evidence="13 15" key="1">
    <citation type="submission" date="2019-11" db="EMBL/GenBank/DDBJ databases">
        <title>Venturia inaequalis Genome Resource.</title>
        <authorList>
            <person name="Lichtner F.J."/>
        </authorList>
    </citation>
    <scope>NUCLEOTIDE SEQUENCE [LARGE SCALE GENOMIC DNA]</scope>
    <source>
        <strain evidence="12 16">120213</strain>
        <strain evidence="13">Bline_iso_100314</strain>
        <strain evidence="14 17">DMI_063113</strain>
    </source>
</reference>
<dbReference type="GO" id="GO:0016579">
    <property type="term" value="P:protein deubiquitination"/>
    <property type="evidence" value="ECO:0007669"/>
    <property type="project" value="TreeGrafter"/>
</dbReference>
<dbReference type="Gene3D" id="3.90.70.80">
    <property type="match status" value="1"/>
</dbReference>
<dbReference type="Pfam" id="PF24560">
    <property type="entry name" value="zf-C2H2_OTU1_C"/>
    <property type="match status" value="1"/>
</dbReference>
<keyword evidence="3" id="KW-0479">Metal-binding</keyword>
<dbReference type="GO" id="GO:0004843">
    <property type="term" value="F:cysteine-type deubiquitinase activity"/>
    <property type="evidence" value="ECO:0007669"/>
    <property type="project" value="UniProtKB-UniRule"/>
</dbReference>
<dbReference type="Gene3D" id="3.10.20.90">
    <property type="entry name" value="Phosphatidylinositol 3-kinase Catalytic Subunit, Chain A, domain 1"/>
    <property type="match status" value="1"/>
</dbReference>
<keyword evidence="6 9" id="KW-0378">Hydrolase</keyword>
<dbReference type="InterPro" id="IPR057766">
    <property type="entry name" value="Znf-C2H2_OTU1-like_C"/>
</dbReference>
<evidence type="ECO:0000313" key="12">
    <source>
        <dbReference type="EMBL" id="KAE9967881.1"/>
    </source>
</evidence>
<dbReference type="Pfam" id="PF02338">
    <property type="entry name" value="OTU"/>
    <property type="match status" value="1"/>
</dbReference>
<evidence type="ECO:0000313" key="15">
    <source>
        <dbReference type="Proteomes" id="UP000433883"/>
    </source>
</evidence>
<dbReference type="InterPro" id="IPR048857">
    <property type="entry name" value="OTU1_Ubl"/>
</dbReference>
<comment type="caution">
    <text evidence="13">The sequence shown here is derived from an EMBL/GenBank/DDBJ whole genome shotgun (WGS) entry which is preliminary data.</text>
</comment>
<keyword evidence="7 9" id="KW-0788">Thiol protease</keyword>
<dbReference type="EMBL" id="WNWQ01000170">
    <property type="protein sequence ID" value="KAE9975755.1"/>
    <property type="molecule type" value="Genomic_DNA"/>
</dbReference>